<feature type="region of interest" description="Disordered" evidence="1">
    <location>
        <begin position="178"/>
        <end position="205"/>
    </location>
</feature>
<dbReference type="GO" id="GO:0016491">
    <property type="term" value="F:oxidoreductase activity"/>
    <property type="evidence" value="ECO:0007669"/>
    <property type="project" value="InterPro"/>
</dbReference>
<reference evidence="3" key="1">
    <citation type="submission" date="2023-10" db="EMBL/GenBank/DDBJ databases">
        <title>Genome assembly of Pristionchus species.</title>
        <authorList>
            <person name="Yoshida K."/>
            <person name="Sommer R.J."/>
        </authorList>
    </citation>
    <scope>NUCLEOTIDE SEQUENCE</scope>
    <source>
        <strain evidence="3">RS0144</strain>
    </source>
</reference>
<dbReference type="AlphaFoldDB" id="A0AAV5SLQ8"/>
<name>A0AAV5SLQ8_9BILA</name>
<evidence type="ECO:0000313" key="4">
    <source>
        <dbReference type="Proteomes" id="UP001432027"/>
    </source>
</evidence>
<feature type="compositionally biased region" description="Basic and acidic residues" evidence="1">
    <location>
        <begin position="178"/>
        <end position="187"/>
    </location>
</feature>
<evidence type="ECO:0000313" key="3">
    <source>
        <dbReference type="EMBL" id="GMS82289.1"/>
    </source>
</evidence>
<keyword evidence="4" id="KW-1185">Reference proteome</keyword>
<dbReference type="EMBL" id="BTSX01000002">
    <property type="protein sequence ID" value="GMS82289.1"/>
    <property type="molecule type" value="Genomic_DNA"/>
</dbReference>
<dbReference type="InterPro" id="IPR003952">
    <property type="entry name" value="FRD_SDH_FAD_BS"/>
</dbReference>
<evidence type="ECO:0000256" key="2">
    <source>
        <dbReference type="SAM" id="Phobius"/>
    </source>
</evidence>
<sequence length="205" mass="22610">VYYRLFDICEHVLDSLRPLFTIAVLLTGVVGGLIVVITVVYFYKFCLKKRPALSTTGKPEWKRDVIRSTTNSQCRPLPLPAVPLIGLPGLGLHHAIHYATKEVATETDLIFRAINPSEIEELLDQAVSAAKVAHVFPLQPRISNGSESTVVRASGEKVYLAVQPPSRTHSVEAIGGAHNEEELRRASFDAPRNTGRQLPSLEHLE</sequence>
<keyword evidence="2" id="KW-1133">Transmembrane helix</keyword>
<keyword evidence="2" id="KW-0812">Transmembrane</keyword>
<evidence type="ECO:0000256" key="1">
    <source>
        <dbReference type="SAM" id="MobiDB-lite"/>
    </source>
</evidence>
<feature type="non-terminal residue" evidence="3">
    <location>
        <position position="1"/>
    </location>
</feature>
<protein>
    <submittedName>
        <fullName evidence="3">Uncharacterized protein</fullName>
    </submittedName>
</protein>
<dbReference type="Proteomes" id="UP001432027">
    <property type="component" value="Unassembled WGS sequence"/>
</dbReference>
<keyword evidence="2" id="KW-0472">Membrane</keyword>
<proteinExistence type="predicted"/>
<feature type="non-terminal residue" evidence="3">
    <location>
        <position position="205"/>
    </location>
</feature>
<gene>
    <name evidence="3" type="ORF">PENTCL1PPCAC_4464</name>
</gene>
<feature type="transmembrane region" description="Helical" evidence="2">
    <location>
        <begin position="20"/>
        <end position="43"/>
    </location>
</feature>
<comment type="caution">
    <text evidence="3">The sequence shown here is derived from an EMBL/GenBank/DDBJ whole genome shotgun (WGS) entry which is preliminary data.</text>
</comment>
<dbReference type="PROSITE" id="PS00504">
    <property type="entry name" value="FRD_SDH_FAD_BINDING"/>
    <property type="match status" value="1"/>
</dbReference>
<accession>A0AAV5SLQ8</accession>
<organism evidence="3 4">
    <name type="scientific">Pristionchus entomophagus</name>
    <dbReference type="NCBI Taxonomy" id="358040"/>
    <lineage>
        <taxon>Eukaryota</taxon>
        <taxon>Metazoa</taxon>
        <taxon>Ecdysozoa</taxon>
        <taxon>Nematoda</taxon>
        <taxon>Chromadorea</taxon>
        <taxon>Rhabditida</taxon>
        <taxon>Rhabditina</taxon>
        <taxon>Diplogasteromorpha</taxon>
        <taxon>Diplogasteroidea</taxon>
        <taxon>Neodiplogasteridae</taxon>
        <taxon>Pristionchus</taxon>
    </lineage>
</organism>